<evidence type="ECO:0000259" key="5">
    <source>
        <dbReference type="Pfam" id="PF01095"/>
    </source>
</evidence>
<evidence type="ECO:0000256" key="4">
    <source>
        <dbReference type="SAM" id="SignalP"/>
    </source>
</evidence>
<evidence type="ECO:0000256" key="1">
    <source>
        <dbReference type="ARBA" id="ARBA00008891"/>
    </source>
</evidence>
<dbReference type="Pfam" id="PF01095">
    <property type="entry name" value="Pectinesterase"/>
    <property type="match status" value="1"/>
</dbReference>
<dbReference type="AlphaFoldDB" id="A0A173N011"/>
<dbReference type="InterPro" id="IPR011050">
    <property type="entry name" value="Pectin_lyase_fold/virulence"/>
</dbReference>
<evidence type="ECO:0000256" key="3">
    <source>
        <dbReference type="ARBA" id="ARBA00023085"/>
    </source>
</evidence>
<dbReference type="InterPro" id="IPR012334">
    <property type="entry name" value="Pectin_lyas_fold"/>
</dbReference>
<dbReference type="GO" id="GO:0030599">
    <property type="term" value="F:pectinesterase activity"/>
    <property type="evidence" value="ECO:0007669"/>
    <property type="project" value="InterPro"/>
</dbReference>
<keyword evidence="4" id="KW-0732">Signal</keyword>
<dbReference type="GO" id="GO:0042545">
    <property type="term" value="P:cell wall modification"/>
    <property type="evidence" value="ECO:0007669"/>
    <property type="project" value="InterPro"/>
</dbReference>
<evidence type="ECO:0000313" key="6">
    <source>
        <dbReference type="EMBL" id="BAV13171.1"/>
    </source>
</evidence>
<feature type="signal peptide" evidence="4">
    <location>
        <begin position="1"/>
        <end position="31"/>
    </location>
</feature>
<feature type="chain" id="PRO_5011121000" evidence="4">
    <location>
        <begin position="32"/>
        <end position="350"/>
    </location>
</feature>
<name>A0A173N011_CLOCL</name>
<evidence type="ECO:0000256" key="2">
    <source>
        <dbReference type="ARBA" id="ARBA00022801"/>
    </source>
</evidence>
<dbReference type="Gene3D" id="2.160.20.10">
    <property type="entry name" value="Single-stranded right-handed beta-helix, Pectin lyase-like"/>
    <property type="match status" value="1"/>
</dbReference>
<accession>A0A173N011</accession>
<dbReference type="GO" id="GO:0009279">
    <property type="term" value="C:cell outer membrane"/>
    <property type="evidence" value="ECO:0007669"/>
    <property type="project" value="TreeGrafter"/>
</dbReference>
<organism evidence="6">
    <name type="scientific">Clostridium cellulovorans</name>
    <dbReference type="NCBI Taxonomy" id="1493"/>
    <lineage>
        <taxon>Bacteria</taxon>
        <taxon>Bacillati</taxon>
        <taxon>Bacillota</taxon>
        <taxon>Clostridia</taxon>
        <taxon>Eubacteriales</taxon>
        <taxon>Clostridiaceae</taxon>
        <taxon>Clostridium</taxon>
    </lineage>
</organism>
<dbReference type="EMBL" id="AB499272">
    <property type="protein sequence ID" value="BAV13171.1"/>
    <property type="molecule type" value="Genomic_DNA"/>
</dbReference>
<dbReference type="InterPro" id="IPR000070">
    <property type="entry name" value="Pectinesterase_cat"/>
</dbReference>
<dbReference type="PANTHER" id="PTHR31321:SF57">
    <property type="entry name" value="PECTINESTERASE 53-RELATED"/>
    <property type="match status" value="1"/>
</dbReference>
<dbReference type="SUPFAM" id="SSF51126">
    <property type="entry name" value="Pectin lyase-like"/>
    <property type="match status" value="1"/>
</dbReference>
<protein>
    <submittedName>
        <fullName evidence="6">Pectinesterase</fullName>
    </submittedName>
</protein>
<reference evidence="6" key="1">
    <citation type="submission" date="2009-04" db="EMBL/GenBank/DDBJ databases">
        <title>Clostridium cellulovorans cellulosomal and noncellulosomal genes.</title>
        <authorList>
            <person name="Tamaru Y."/>
        </authorList>
    </citation>
    <scope>NUCLEOTIDE SEQUENCE</scope>
</reference>
<keyword evidence="2" id="KW-0378">Hydrolase</keyword>
<dbReference type="PANTHER" id="PTHR31321">
    <property type="entry name" value="ACYL-COA THIOESTER HYDROLASE YBHC-RELATED"/>
    <property type="match status" value="1"/>
</dbReference>
<comment type="similarity">
    <text evidence="1">Belongs to the pectinesterase family.</text>
</comment>
<keyword evidence="3" id="KW-0063">Aspartyl esterase</keyword>
<sequence>MKKNILRKALVFVVTSAIVGAVVMSNQVALAATSYDVTVAKDGSGNYKTITEAYNYLAKINDNKRKTIHVKPGVYKEQLTISKAYVSIVGENKNNTKLTYNVANGDAKPSGGKYGSADCAALIVATNDFVAQNISFENSHLKDTGNDVQASCVYTYGDRATFNNCNFYSGQDTLCAYTYGVDKSRVYFKDCFIQGSVDFIWGGAIAFFENCTLNQLRDGGMYTAANTPQGQKYGYVFSNCTLTANGDANYTAKTNPSWKKPSTVYLGRTYGDYCHVSYINCKLNAPVNPVGWLKMSNRNVNNTALLEESGCTGTGANRSKRVTWSKALTSSEAAKYTKVNVLSGKDGWRP</sequence>
<gene>
    <name evidence="6" type="primary">Pec8A</name>
</gene>
<dbReference type="OMA" id="NEGRQIY"/>
<proteinExistence type="inferred from homology"/>
<feature type="domain" description="Pectinesterase catalytic" evidence="5">
    <location>
        <begin position="36"/>
        <end position="344"/>
    </location>
</feature>